<comment type="catalytic activity">
    <reaction evidence="4">
        <text>NAD(+) + H2O = ADP-D-ribose + nicotinamide + H(+)</text>
        <dbReference type="Rhea" id="RHEA:16301"/>
        <dbReference type="ChEBI" id="CHEBI:15377"/>
        <dbReference type="ChEBI" id="CHEBI:15378"/>
        <dbReference type="ChEBI" id="CHEBI:17154"/>
        <dbReference type="ChEBI" id="CHEBI:57540"/>
        <dbReference type="ChEBI" id="CHEBI:57967"/>
        <dbReference type="EC" id="3.2.2.6"/>
    </reaction>
    <physiologicalReaction direction="left-to-right" evidence="4">
        <dbReference type="Rhea" id="RHEA:16302"/>
    </physiologicalReaction>
</comment>
<dbReference type="Pfam" id="PF01582">
    <property type="entry name" value="TIR"/>
    <property type="match status" value="1"/>
</dbReference>
<gene>
    <name evidence="6" type="ORF">ACJRO7_017741</name>
</gene>
<dbReference type="InterPro" id="IPR035897">
    <property type="entry name" value="Toll_tir_struct_dom_sf"/>
</dbReference>
<dbReference type="SMART" id="SM00255">
    <property type="entry name" value="TIR"/>
    <property type="match status" value="1"/>
</dbReference>
<proteinExistence type="predicted"/>
<keyword evidence="2" id="KW-0378">Hydrolase</keyword>
<feature type="domain" description="TIR" evidence="5">
    <location>
        <begin position="48"/>
        <end position="199"/>
    </location>
</feature>
<dbReference type="AlphaFoldDB" id="A0ABD3KR78"/>
<dbReference type="PANTHER" id="PTHR32009">
    <property type="entry name" value="TMV RESISTANCE PROTEIN N-LIKE"/>
    <property type="match status" value="1"/>
</dbReference>
<dbReference type="EMBL" id="JBJKBG010000004">
    <property type="protein sequence ID" value="KAL3742306.1"/>
    <property type="molecule type" value="Genomic_DNA"/>
</dbReference>
<dbReference type="SUPFAM" id="SSF52200">
    <property type="entry name" value="Toll/Interleukin receptor TIR domain"/>
    <property type="match status" value="1"/>
</dbReference>
<dbReference type="InterPro" id="IPR000157">
    <property type="entry name" value="TIR_dom"/>
</dbReference>
<accession>A0ABD3KR78</accession>
<dbReference type="GO" id="GO:0061809">
    <property type="term" value="F:NAD+ nucleosidase activity, cyclic ADP-ribose generating"/>
    <property type="evidence" value="ECO:0007669"/>
    <property type="project" value="UniProtKB-EC"/>
</dbReference>
<evidence type="ECO:0000256" key="3">
    <source>
        <dbReference type="ARBA" id="ARBA00023027"/>
    </source>
</evidence>
<dbReference type="Gene3D" id="3.40.50.10140">
    <property type="entry name" value="Toll/interleukin-1 receptor homology (TIR) domain"/>
    <property type="match status" value="1"/>
</dbReference>
<evidence type="ECO:0000313" key="6">
    <source>
        <dbReference type="EMBL" id="KAL3742306.1"/>
    </source>
</evidence>
<organism evidence="6 7">
    <name type="scientific">Eucalyptus globulus</name>
    <name type="common">Tasmanian blue gum</name>
    <dbReference type="NCBI Taxonomy" id="34317"/>
    <lineage>
        <taxon>Eukaryota</taxon>
        <taxon>Viridiplantae</taxon>
        <taxon>Streptophyta</taxon>
        <taxon>Embryophyta</taxon>
        <taxon>Tracheophyta</taxon>
        <taxon>Spermatophyta</taxon>
        <taxon>Magnoliopsida</taxon>
        <taxon>eudicotyledons</taxon>
        <taxon>Gunneridae</taxon>
        <taxon>Pentapetalae</taxon>
        <taxon>rosids</taxon>
        <taxon>malvids</taxon>
        <taxon>Myrtales</taxon>
        <taxon>Myrtaceae</taxon>
        <taxon>Myrtoideae</taxon>
        <taxon>Eucalypteae</taxon>
        <taxon>Eucalyptus</taxon>
    </lineage>
</organism>
<dbReference type="EC" id="3.2.2.6" evidence="1"/>
<evidence type="ECO:0000313" key="7">
    <source>
        <dbReference type="Proteomes" id="UP001634007"/>
    </source>
</evidence>
<reference evidence="6 7" key="1">
    <citation type="submission" date="2024-11" db="EMBL/GenBank/DDBJ databases">
        <title>Chromosome-level genome assembly of Eucalyptus globulus Labill. provides insights into its genome evolution.</title>
        <authorList>
            <person name="Li X."/>
        </authorList>
    </citation>
    <scope>NUCLEOTIDE SEQUENCE [LARGE SCALE GENOMIC DNA]</scope>
    <source>
        <strain evidence="6">CL2024</strain>
        <tissue evidence="6">Fresh tender leaves</tissue>
    </source>
</reference>
<evidence type="ECO:0000256" key="4">
    <source>
        <dbReference type="ARBA" id="ARBA00047304"/>
    </source>
</evidence>
<comment type="caution">
    <text evidence="6">The sequence shown here is derived from an EMBL/GenBank/DDBJ whole genome shotgun (WGS) entry which is preliminary data.</text>
</comment>
<dbReference type="Proteomes" id="UP001634007">
    <property type="component" value="Unassembled WGS sequence"/>
</dbReference>
<feature type="non-terminal residue" evidence="6">
    <location>
        <position position="1"/>
    </location>
</feature>
<protein>
    <recommendedName>
        <fullName evidence="1">ADP-ribosyl cyclase/cyclic ADP-ribose hydrolase</fullName>
        <ecNumber evidence="1">3.2.2.6</ecNumber>
    </recommendedName>
</protein>
<name>A0ABD3KR78_EUCGL</name>
<evidence type="ECO:0000259" key="5">
    <source>
        <dbReference type="PROSITE" id="PS50104"/>
    </source>
</evidence>
<feature type="non-terminal residue" evidence="6">
    <location>
        <position position="199"/>
    </location>
</feature>
<sequence length="199" mass="22886">RDGKLVQMVVERVSSELQTMWIEQLPIFPMLMSNYHIRSAYNYFLEKKRGEVFLAFHGLDTRTHFAACLYSSLVGAGIRVLKDDHPYLIGTHLTHGIFNAIHHCKISIPILSVNFGSSQWCLDDLAEMVDCKRKIGQKILPIFYKVAPSDVKTILNSNSFGRRMLRQKEKVQPSVYERWKQALHETGSFKGWESQNGVN</sequence>
<dbReference type="PROSITE" id="PS50104">
    <property type="entry name" value="TIR"/>
    <property type="match status" value="1"/>
</dbReference>
<keyword evidence="3" id="KW-0520">NAD</keyword>
<keyword evidence="7" id="KW-1185">Reference proteome</keyword>
<dbReference type="PANTHER" id="PTHR32009:SF39">
    <property type="entry name" value="TIR DOMAIN-CONTAINING PROTEIN"/>
    <property type="match status" value="1"/>
</dbReference>
<evidence type="ECO:0000256" key="2">
    <source>
        <dbReference type="ARBA" id="ARBA00022801"/>
    </source>
</evidence>
<evidence type="ECO:0000256" key="1">
    <source>
        <dbReference type="ARBA" id="ARBA00011982"/>
    </source>
</evidence>